<dbReference type="AlphaFoldDB" id="W9UXN6"/>
<proteinExistence type="predicted"/>
<sequence>MTPFDFSQPVTLVGFSRWKRGFLPNFFDAGLQLRFIDRLELDLVNAGDQFVLWSNRVTPELAEAILLRGAKLWRMEDGFVRSVGLGVDLVEPLSLVLDSKGIYYDSTQPSDLECLLNEAQMDSALLTRAAQVSQRLIHLGISKYNVGLPKTLDLPKNKRIILVPGQVETDASIRLGSPDVKTNLELLKRVRTNCPDAFIIYKPHPDVVGGGRIGEVNHVDASAFCDVQITDVAMPALLSQVDEVHTITSLTGFEALIRQIPVVTYGLPFYAGWGLTQDHFVCERRTAQRSLHELIAATLILYPIYVLPGKKGSVDVEDALEELARQKIQNVRPTLKTRLYRLIRKRI</sequence>
<dbReference type="Pfam" id="PF05159">
    <property type="entry name" value="Capsule_synth"/>
    <property type="match status" value="2"/>
</dbReference>
<protein>
    <submittedName>
        <fullName evidence="1">Capsule polysaccharide biosynthesis protein</fullName>
    </submittedName>
</protein>
<reference evidence="1 2" key="2">
    <citation type="journal article" date="2015" name="Syst. Appl. Microbiol.">
        <title>Nitrincola nitratireducens sp. nov. isolated from a haloalkaline crater lake.</title>
        <authorList>
            <person name="Singh A."/>
            <person name="Vaidya B."/>
            <person name="Tanuku N.R."/>
            <person name="Pinnaka A.K."/>
        </authorList>
    </citation>
    <scope>NUCLEOTIDE SEQUENCE [LARGE SCALE GENOMIC DNA]</scope>
    <source>
        <strain evidence="1 2">AK23</strain>
    </source>
</reference>
<evidence type="ECO:0000313" key="2">
    <source>
        <dbReference type="Proteomes" id="UP000019464"/>
    </source>
</evidence>
<dbReference type="EMBL" id="AONB01000004">
    <property type="protein sequence ID" value="EXJ11809.1"/>
    <property type="molecule type" value="Genomic_DNA"/>
</dbReference>
<gene>
    <name evidence="1" type="ORF">D791_01182</name>
</gene>
<dbReference type="RefSeq" id="WP_051514273.1">
    <property type="nucleotide sequence ID" value="NZ_AONB01000004.1"/>
</dbReference>
<dbReference type="CDD" id="cd16439">
    <property type="entry name" value="beta_Kdo_transferase_KpsC_2"/>
    <property type="match status" value="1"/>
</dbReference>
<dbReference type="GO" id="GO:0015774">
    <property type="term" value="P:polysaccharide transport"/>
    <property type="evidence" value="ECO:0007669"/>
    <property type="project" value="InterPro"/>
</dbReference>
<accession>W9UXN6</accession>
<organism evidence="1 2">
    <name type="scientific">Nitrincola nitratireducens</name>
    <dbReference type="NCBI Taxonomy" id="1229521"/>
    <lineage>
        <taxon>Bacteria</taxon>
        <taxon>Pseudomonadati</taxon>
        <taxon>Pseudomonadota</taxon>
        <taxon>Gammaproteobacteria</taxon>
        <taxon>Oceanospirillales</taxon>
        <taxon>Oceanospirillaceae</taxon>
        <taxon>Nitrincola</taxon>
    </lineage>
</organism>
<keyword evidence="2" id="KW-1185">Reference proteome</keyword>
<name>W9UXN6_9GAMM</name>
<dbReference type="PATRIC" id="fig|1229521.3.peg.1187"/>
<dbReference type="GO" id="GO:0000271">
    <property type="term" value="P:polysaccharide biosynthetic process"/>
    <property type="evidence" value="ECO:0007669"/>
    <property type="project" value="InterPro"/>
</dbReference>
<dbReference type="InterPro" id="IPR007833">
    <property type="entry name" value="Capsule_polysaccharide_synth"/>
</dbReference>
<evidence type="ECO:0000313" key="1">
    <source>
        <dbReference type="EMBL" id="EXJ11809.1"/>
    </source>
</evidence>
<reference evidence="2" key="1">
    <citation type="submission" date="2012-11" db="EMBL/GenBank/DDBJ databases">
        <authorList>
            <person name="Singh A."/>
            <person name="Pinnaka A.K."/>
            <person name="Vaidya B."/>
        </authorList>
    </citation>
    <scope>NUCLEOTIDE SEQUENCE [LARGE SCALE GENOMIC DNA]</scope>
    <source>
        <strain evidence="2">AK23</strain>
    </source>
</reference>
<dbReference type="Proteomes" id="UP000019464">
    <property type="component" value="Unassembled WGS sequence"/>
</dbReference>
<comment type="caution">
    <text evidence="1">The sequence shown here is derived from an EMBL/GenBank/DDBJ whole genome shotgun (WGS) entry which is preliminary data.</text>
</comment>
<dbReference type="STRING" id="1229521.D791_01182"/>